<feature type="binding site" description="in other chain" evidence="2">
    <location>
        <begin position="147"/>
        <end position="150"/>
    </location>
    <ligand>
        <name>carbamoyl phosphate</name>
        <dbReference type="ChEBI" id="CHEBI:58228"/>
        <note>ligand shared between two neighboring subunits</note>
    </ligand>
</feature>
<keyword evidence="2" id="KW-0028">Amino-acid biosynthesis</keyword>
<sequence length="319" mass="35918">MRKFTSVKDVADIHKIVGDAIELKEKPLLDSKLGIGKTLGIIFMNPSLRSRISTQKAAMNLGLNTIVINMEKDCWALETRDNVIMDEIAGEHIKEAAAVLGEYCDIIAVRDLPKMKSRDDDYSENFLKKLIEYSDVPVISLECGTLHPLQSLADLITIEENKRIKKPKVVLTWAPHIKPLPQAVPNSFSEWMCRAQREGLLDFVITHPKGLELKSEFTEGATIDYDQNHALSDADFVYVKSWSSYSDYGENFSNGGDWFFDNQKLKFTNDAYVMHCLPVRRGVDIADEILDGPNSLVIKEAGNRVYAAQIILKEILGKL</sequence>
<dbReference type="InterPro" id="IPR043696">
    <property type="entry name" value="ArgF'-like"/>
</dbReference>
<dbReference type="HAMAP" id="MF_02235">
    <property type="entry name" value="SOTCase"/>
    <property type="match status" value="1"/>
</dbReference>
<feature type="binding site" evidence="2">
    <location>
        <position position="142"/>
    </location>
    <ligand>
        <name>N(2)-succinyl-L-ornithine</name>
        <dbReference type="ChEBI" id="CHEBI:58514"/>
    </ligand>
</feature>
<comment type="function">
    <text evidence="2">Catalyzes the transfer of the carbamoyl group from carbamoyl phosphate to the delta-amino group of N(2)-succinyl-L-ornithine to produce N(2)-succinyl-L-citrulline. Is essential for arginine biosynthesis.</text>
</comment>
<dbReference type="Proteomes" id="UP000515806">
    <property type="component" value="Chromosome"/>
</dbReference>
<dbReference type="KEGG" id="proe:H9L23_07610"/>
<dbReference type="GO" id="GO:0019240">
    <property type="term" value="P:citrulline biosynthetic process"/>
    <property type="evidence" value="ECO:0007669"/>
    <property type="project" value="TreeGrafter"/>
</dbReference>
<dbReference type="Gene3D" id="3.40.50.1370">
    <property type="entry name" value="Aspartate/ornithine carbamoyltransferase"/>
    <property type="match status" value="2"/>
</dbReference>
<evidence type="ECO:0000259" key="3">
    <source>
        <dbReference type="Pfam" id="PF00185"/>
    </source>
</evidence>
<evidence type="ECO:0000256" key="1">
    <source>
        <dbReference type="ARBA" id="ARBA00022679"/>
    </source>
</evidence>
<dbReference type="AlphaFoldDB" id="A0A7G9QKR1"/>
<dbReference type="UniPathway" id="UPA00068"/>
<comment type="similarity">
    <text evidence="2">Belongs to the aspartate/ornithine carbamoyltransferase superfamily. SOTCase family.</text>
</comment>
<keyword evidence="2" id="KW-0055">Arginine biosynthesis</keyword>
<dbReference type="PANTHER" id="PTHR45753:SF3">
    <property type="entry name" value="ORNITHINE TRANSCARBAMYLASE, MITOCHONDRIAL"/>
    <property type="match status" value="1"/>
</dbReference>
<feature type="binding site" evidence="2">
    <location>
        <position position="280"/>
    </location>
    <ligand>
        <name>N(2)-succinyl-L-ornithine</name>
        <dbReference type="ChEBI" id="CHEBI:58514"/>
    </ligand>
</feature>
<dbReference type="EMBL" id="CP060723">
    <property type="protein sequence ID" value="QNN43936.1"/>
    <property type="molecule type" value="Genomic_DNA"/>
</dbReference>
<protein>
    <recommendedName>
        <fullName evidence="2">N-succinylornithine carbamoyltransferase</fullName>
        <ecNumber evidence="2">2.1.3.11</ecNumber>
    </recommendedName>
    <alternativeName>
        <fullName evidence="2">N-succinyl-L-ornithine transcarbamylase</fullName>
        <shortName evidence="2">SOTCase</shortName>
    </alternativeName>
</protein>
<keyword evidence="1 2" id="KW-0808">Transferase</keyword>
<feature type="domain" description="Aspartate/ornithine carbamoyltransferase Asp/Orn-binding" evidence="3">
    <location>
        <begin position="219"/>
        <end position="312"/>
    </location>
</feature>
<gene>
    <name evidence="2" type="primary">argF'</name>
    <name evidence="5" type="ORF">H9L23_07610</name>
</gene>
<accession>A0A7G9QKR1</accession>
<dbReference type="InterPro" id="IPR006132">
    <property type="entry name" value="Asp/Orn_carbamoyltranf_P-bd"/>
</dbReference>
<feature type="binding site" description="in other chain" evidence="2">
    <location>
        <position position="110"/>
    </location>
    <ligand>
        <name>carbamoyl phosphate</name>
        <dbReference type="ChEBI" id="CHEBI:58228"/>
        <note>ligand shared between two neighboring subunits</note>
    </ligand>
</feature>
<dbReference type="SUPFAM" id="SSF53671">
    <property type="entry name" value="Aspartate/ornithine carbamoyltransferase"/>
    <property type="match status" value="1"/>
</dbReference>
<evidence type="ECO:0000259" key="4">
    <source>
        <dbReference type="Pfam" id="PF02729"/>
    </source>
</evidence>
<comment type="catalytic activity">
    <reaction evidence="2">
        <text>N(2)-succinyl-L-ornithine + carbamoyl phosphate = N(2)-succinyl-L-citrulline + phosphate + H(+)</text>
        <dbReference type="Rhea" id="RHEA:25884"/>
        <dbReference type="ChEBI" id="CHEBI:15378"/>
        <dbReference type="ChEBI" id="CHEBI:43474"/>
        <dbReference type="ChEBI" id="CHEBI:58228"/>
        <dbReference type="ChEBI" id="CHEBI:58514"/>
        <dbReference type="ChEBI" id="CHEBI:58862"/>
        <dbReference type="EC" id="2.1.3.11"/>
    </reaction>
</comment>
<dbReference type="InterPro" id="IPR036901">
    <property type="entry name" value="Asp/Orn_carbamoylTrfase_sf"/>
</dbReference>
<comment type="pathway">
    <text evidence="2">Amino-acid biosynthesis; L-arginine biosynthesis.</text>
</comment>
<feature type="domain" description="Aspartate/ornithine carbamoyltransferase carbamoyl-P binding" evidence="4">
    <location>
        <begin position="2"/>
        <end position="160"/>
    </location>
</feature>
<comment type="subunit">
    <text evidence="2">Homotrimer.</text>
</comment>
<dbReference type="GO" id="GO:0016597">
    <property type="term" value="F:amino acid binding"/>
    <property type="evidence" value="ECO:0007669"/>
    <property type="project" value="InterPro"/>
</dbReference>
<dbReference type="InterPro" id="IPR006130">
    <property type="entry name" value="Asp/Orn_carbamoylTrfase"/>
</dbReference>
<dbReference type="PANTHER" id="PTHR45753">
    <property type="entry name" value="ORNITHINE CARBAMOYLTRANSFERASE, MITOCHONDRIAL"/>
    <property type="match status" value="1"/>
</dbReference>
<evidence type="ECO:0000256" key="2">
    <source>
        <dbReference type="HAMAP-Rule" id="MF_02235"/>
    </source>
</evidence>
<dbReference type="EC" id="2.1.3.11" evidence="2"/>
<feature type="binding site" description="in other chain" evidence="2">
    <location>
        <position position="304"/>
    </location>
    <ligand>
        <name>carbamoyl phosphate</name>
        <dbReference type="ChEBI" id="CHEBI:58228"/>
        <note>ligand shared between two neighboring subunits</note>
    </ligand>
</feature>
<dbReference type="PRINTS" id="PR00100">
    <property type="entry name" value="AOTCASE"/>
</dbReference>
<dbReference type="GO" id="GO:0042450">
    <property type="term" value="P:L-arginine biosynthetic process via ornithine"/>
    <property type="evidence" value="ECO:0007669"/>
    <property type="project" value="TreeGrafter"/>
</dbReference>
<dbReference type="GO" id="GO:0004585">
    <property type="term" value="F:ornithine carbamoyltransferase activity"/>
    <property type="evidence" value="ECO:0007669"/>
    <property type="project" value="InterPro"/>
</dbReference>
<dbReference type="Pfam" id="PF00185">
    <property type="entry name" value="OTCace"/>
    <property type="match status" value="1"/>
</dbReference>
<name>A0A7G9QKR1_9SPHI</name>
<proteinExistence type="inferred from homology"/>
<dbReference type="Pfam" id="PF02729">
    <property type="entry name" value="OTCace_N"/>
    <property type="match status" value="1"/>
</dbReference>
<feature type="binding site" evidence="2">
    <location>
        <position position="75"/>
    </location>
    <ligand>
        <name>carbamoyl phosphate</name>
        <dbReference type="ChEBI" id="CHEBI:58228"/>
        <note>ligand shared between two neighboring subunits</note>
    </ligand>
</feature>
<evidence type="ECO:0000313" key="6">
    <source>
        <dbReference type="Proteomes" id="UP000515806"/>
    </source>
</evidence>
<dbReference type="PRINTS" id="PR00101">
    <property type="entry name" value="ATCASE"/>
</dbReference>
<organism evidence="5 6">
    <name type="scientific">Pedobacter roseus</name>
    <dbReference type="NCBI Taxonomy" id="336820"/>
    <lineage>
        <taxon>Bacteria</taxon>
        <taxon>Pseudomonadati</taxon>
        <taxon>Bacteroidota</taxon>
        <taxon>Sphingobacteriia</taxon>
        <taxon>Sphingobacteriales</taxon>
        <taxon>Sphingobacteriaceae</taxon>
        <taxon>Pedobacter</taxon>
    </lineage>
</organism>
<feature type="binding site" evidence="2">
    <location>
        <position position="240"/>
    </location>
    <ligand>
        <name>N(2)-succinyl-L-ornithine</name>
        <dbReference type="ChEBI" id="CHEBI:58514"/>
    </ligand>
</feature>
<dbReference type="RefSeq" id="WP_187594391.1">
    <property type="nucleotide sequence ID" value="NZ_CP060723.1"/>
</dbReference>
<evidence type="ECO:0000313" key="5">
    <source>
        <dbReference type="EMBL" id="QNN43936.1"/>
    </source>
</evidence>
<feature type="binding site" description="in other chain" evidence="2">
    <location>
        <begin position="276"/>
        <end position="277"/>
    </location>
    <ligand>
        <name>carbamoyl phosphate</name>
        <dbReference type="ChEBI" id="CHEBI:58228"/>
        <note>ligand shared between two neighboring subunits</note>
    </ligand>
</feature>
<comment type="caution">
    <text evidence="2">Lacks conserved residue(s) required for the propagation of feature annotation.</text>
</comment>
<reference evidence="5 6" key="1">
    <citation type="submission" date="2020-08" db="EMBL/GenBank/DDBJ databases">
        <title>Genome sequence of Pedobacter roseus KACC 11594T.</title>
        <authorList>
            <person name="Hyun D.-W."/>
            <person name="Bae J.-W."/>
        </authorList>
    </citation>
    <scope>NUCLEOTIDE SEQUENCE [LARGE SCALE GENOMIC DNA]</scope>
    <source>
        <strain evidence="5 6">KACC 11594</strain>
    </source>
</reference>
<keyword evidence="6" id="KW-1185">Reference proteome</keyword>
<dbReference type="InterPro" id="IPR006131">
    <property type="entry name" value="Asp_carbamoyltransf_Asp/Orn-bd"/>
</dbReference>
<feature type="binding site" evidence="2">
    <location>
        <position position="176"/>
    </location>
    <ligand>
        <name>N(2)-succinyl-L-ornithine</name>
        <dbReference type="ChEBI" id="CHEBI:58514"/>
    </ligand>
</feature>